<keyword evidence="2" id="KW-1185">Reference proteome</keyword>
<name>A0AA39NHR3_9AGAR</name>
<dbReference type="AlphaFoldDB" id="A0AA39NHR3"/>
<evidence type="ECO:0000313" key="2">
    <source>
        <dbReference type="Proteomes" id="UP001175227"/>
    </source>
</evidence>
<evidence type="ECO:0000313" key="1">
    <source>
        <dbReference type="EMBL" id="KAK0465754.1"/>
    </source>
</evidence>
<accession>A0AA39NHR3</accession>
<proteinExistence type="predicted"/>
<comment type="caution">
    <text evidence="1">The sequence shown here is derived from an EMBL/GenBank/DDBJ whole genome shotgun (WGS) entry which is preliminary data.</text>
</comment>
<gene>
    <name evidence="1" type="ORF">IW261DRAFT_1574824</name>
</gene>
<sequence length="136" mass="15926">MEDELCTQEEEDREMCLNVLANGWITRQDVPPWQVWDLYANWVVPSWVTHTLWAISHAWVDEKGHMDVMTCTNGCEWQVHMPKDANLDLIWIEMLNLGADYVWLDVLYLQQEGGQNEHLCLDKWKLDVPTVRASLG</sequence>
<organism evidence="1 2">
    <name type="scientific">Armillaria novae-zelandiae</name>
    <dbReference type="NCBI Taxonomy" id="153914"/>
    <lineage>
        <taxon>Eukaryota</taxon>
        <taxon>Fungi</taxon>
        <taxon>Dikarya</taxon>
        <taxon>Basidiomycota</taxon>
        <taxon>Agaricomycotina</taxon>
        <taxon>Agaricomycetes</taxon>
        <taxon>Agaricomycetidae</taxon>
        <taxon>Agaricales</taxon>
        <taxon>Marasmiineae</taxon>
        <taxon>Physalacriaceae</taxon>
        <taxon>Armillaria</taxon>
    </lineage>
</organism>
<dbReference type="Proteomes" id="UP001175227">
    <property type="component" value="Unassembled WGS sequence"/>
</dbReference>
<dbReference type="EMBL" id="JAUEPR010000090">
    <property type="protein sequence ID" value="KAK0465754.1"/>
    <property type="molecule type" value="Genomic_DNA"/>
</dbReference>
<reference evidence="1" key="1">
    <citation type="submission" date="2023-06" db="EMBL/GenBank/DDBJ databases">
        <authorList>
            <consortium name="Lawrence Berkeley National Laboratory"/>
            <person name="Ahrendt S."/>
            <person name="Sahu N."/>
            <person name="Indic B."/>
            <person name="Wong-Bajracharya J."/>
            <person name="Merenyi Z."/>
            <person name="Ke H.-M."/>
            <person name="Monk M."/>
            <person name="Kocsube S."/>
            <person name="Drula E."/>
            <person name="Lipzen A."/>
            <person name="Balint B."/>
            <person name="Henrissat B."/>
            <person name="Andreopoulos B."/>
            <person name="Martin F.M."/>
            <person name="Harder C.B."/>
            <person name="Rigling D."/>
            <person name="Ford K.L."/>
            <person name="Foster G.D."/>
            <person name="Pangilinan J."/>
            <person name="Papanicolaou A."/>
            <person name="Barry K."/>
            <person name="LaButti K."/>
            <person name="Viragh M."/>
            <person name="Koriabine M."/>
            <person name="Yan M."/>
            <person name="Riley R."/>
            <person name="Champramary S."/>
            <person name="Plett K.L."/>
            <person name="Tsai I.J."/>
            <person name="Slot J."/>
            <person name="Sipos G."/>
            <person name="Plett J."/>
            <person name="Nagy L.G."/>
            <person name="Grigoriev I.V."/>
        </authorList>
    </citation>
    <scope>NUCLEOTIDE SEQUENCE</scope>
    <source>
        <strain evidence="1">ICMP 16352</strain>
    </source>
</reference>
<protein>
    <submittedName>
        <fullName evidence="1">Uncharacterized protein</fullName>
    </submittedName>
</protein>